<dbReference type="STRING" id="51511.ENSCSAVP00000006616"/>
<dbReference type="OMA" id="THNSATH"/>
<reference evidence="7" key="2">
    <citation type="submission" date="2025-08" db="UniProtKB">
        <authorList>
            <consortium name="Ensembl"/>
        </authorList>
    </citation>
    <scope>IDENTIFICATION</scope>
</reference>
<dbReference type="GO" id="GO:0007059">
    <property type="term" value="P:chromosome segregation"/>
    <property type="evidence" value="ECO:0007669"/>
    <property type="project" value="InterPro"/>
</dbReference>
<keyword evidence="4" id="KW-0158">Chromosome</keyword>
<dbReference type="eggNOG" id="ENOG502QSE8">
    <property type="taxonomic scope" value="Eukaryota"/>
</dbReference>
<keyword evidence="6" id="KW-0137">Centromere</keyword>
<protein>
    <recommendedName>
        <fullName evidence="9">Centromere protein N</fullName>
    </recommendedName>
</protein>
<evidence type="ECO:0000256" key="4">
    <source>
        <dbReference type="ARBA" id="ARBA00022454"/>
    </source>
</evidence>
<dbReference type="PANTHER" id="PTHR46790:SF1">
    <property type="entry name" value="CENTROMERE PROTEIN N"/>
    <property type="match status" value="1"/>
</dbReference>
<sequence length="343" mass="39209">MTSLENASLLLSSVLKRTSKHEMRALLTNWGKLPIWKIQFNRPKYEIIQEICTTCEEFEIDVKYALELDLLYITEFPHKKSWKAYKLLQPIGSTLSAEHMEPDSVQRSLQQKLFVAFSCNVTVMEKKFSLWGRVSKPGVAQPLYFIHFPFSKYVLFNKANAKLQSLVEQALRKVLGFRAIEAMSLVSPHPEALAQILLHNSDPNDSYTHDEGHFKAVERNAREPLRECDNRVNICHARKLQREKKYTDHQFGTKLQPSLPSIELKTETRFRGQTYIPEVPRSALIKCKTTMSGPNVLEGLRKLSLLGNAVAPLPRFLTNISKTGQQCLKITDAINDDTSRHSA</sequence>
<evidence type="ECO:0000256" key="6">
    <source>
        <dbReference type="ARBA" id="ARBA00023328"/>
    </source>
</evidence>
<dbReference type="GO" id="GO:0000775">
    <property type="term" value="C:chromosome, centromeric region"/>
    <property type="evidence" value="ECO:0007669"/>
    <property type="project" value="UniProtKB-SubCell"/>
</dbReference>
<accession>H2YMR4</accession>
<evidence type="ECO:0000256" key="2">
    <source>
        <dbReference type="ARBA" id="ARBA00004584"/>
    </source>
</evidence>
<evidence type="ECO:0000313" key="7">
    <source>
        <dbReference type="Ensembl" id="ENSCSAVP00000006616.1"/>
    </source>
</evidence>
<dbReference type="AlphaFoldDB" id="H2YMR4"/>
<dbReference type="Pfam" id="PF05238">
    <property type="entry name" value="CENP-N"/>
    <property type="match status" value="2"/>
</dbReference>
<dbReference type="HOGENOM" id="CLU_808815_0_0_1"/>
<comment type="similarity">
    <text evidence="3">Belongs to the CENP-N/CHL4 family.</text>
</comment>
<comment type="subcellular location">
    <subcellularLocation>
        <location evidence="2">Chromosome</location>
        <location evidence="2">Centromere</location>
    </subcellularLocation>
    <subcellularLocation>
        <location evidence="1">Nucleus</location>
    </subcellularLocation>
</comment>
<dbReference type="GO" id="GO:0034080">
    <property type="term" value="P:CENP-A containing chromatin assembly"/>
    <property type="evidence" value="ECO:0007669"/>
    <property type="project" value="InterPro"/>
</dbReference>
<keyword evidence="5" id="KW-0539">Nucleus</keyword>
<evidence type="ECO:0008006" key="9">
    <source>
        <dbReference type="Google" id="ProtNLM"/>
    </source>
</evidence>
<dbReference type="GeneTree" id="ENSGT00390000004738"/>
<evidence type="ECO:0000256" key="1">
    <source>
        <dbReference type="ARBA" id="ARBA00004123"/>
    </source>
</evidence>
<name>H2YMR4_CIOSA</name>
<reference evidence="7" key="3">
    <citation type="submission" date="2025-09" db="UniProtKB">
        <authorList>
            <consortium name="Ensembl"/>
        </authorList>
    </citation>
    <scope>IDENTIFICATION</scope>
</reference>
<dbReference type="InterPro" id="IPR007902">
    <property type="entry name" value="Chl4/mis15/CENP-N"/>
</dbReference>
<keyword evidence="8" id="KW-1185">Reference proteome</keyword>
<dbReference type="Proteomes" id="UP000007875">
    <property type="component" value="Unassembled WGS sequence"/>
</dbReference>
<dbReference type="GO" id="GO:0005654">
    <property type="term" value="C:nucleoplasm"/>
    <property type="evidence" value="ECO:0007669"/>
    <property type="project" value="TreeGrafter"/>
</dbReference>
<dbReference type="PANTHER" id="PTHR46790">
    <property type="entry name" value="CENTROMERE PROTEIN N"/>
    <property type="match status" value="1"/>
</dbReference>
<dbReference type="InterPro" id="IPR052011">
    <property type="entry name" value="CENP-NAC/CAD_complex"/>
</dbReference>
<dbReference type="Ensembl" id="ENSCSAVT00000006700.1">
    <property type="protein sequence ID" value="ENSCSAVP00000006616.1"/>
    <property type="gene ID" value="ENSCSAVG00000003966.1"/>
</dbReference>
<evidence type="ECO:0000256" key="5">
    <source>
        <dbReference type="ARBA" id="ARBA00023242"/>
    </source>
</evidence>
<dbReference type="InParanoid" id="H2YMR4"/>
<evidence type="ECO:0000313" key="8">
    <source>
        <dbReference type="Proteomes" id="UP000007875"/>
    </source>
</evidence>
<proteinExistence type="inferred from homology"/>
<organism evidence="7 8">
    <name type="scientific">Ciona savignyi</name>
    <name type="common">Pacific transparent sea squirt</name>
    <dbReference type="NCBI Taxonomy" id="51511"/>
    <lineage>
        <taxon>Eukaryota</taxon>
        <taxon>Metazoa</taxon>
        <taxon>Chordata</taxon>
        <taxon>Tunicata</taxon>
        <taxon>Ascidiacea</taxon>
        <taxon>Phlebobranchia</taxon>
        <taxon>Cionidae</taxon>
        <taxon>Ciona</taxon>
    </lineage>
</organism>
<reference evidence="8" key="1">
    <citation type="submission" date="2003-08" db="EMBL/GenBank/DDBJ databases">
        <authorList>
            <person name="Birren B."/>
            <person name="Nusbaum C."/>
            <person name="Abebe A."/>
            <person name="Abouelleil A."/>
            <person name="Adekoya E."/>
            <person name="Ait-zahra M."/>
            <person name="Allen N."/>
            <person name="Allen T."/>
            <person name="An P."/>
            <person name="Anderson M."/>
            <person name="Anderson S."/>
            <person name="Arachchi H."/>
            <person name="Armbruster J."/>
            <person name="Bachantsang P."/>
            <person name="Baldwin J."/>
            <person name="Barry A."/>
            <person name="Bayul T."/>
            <person name="Blitshsteyn B."/>
            <person name="Bloom T."/>
            <person name="Blye J."/>
            <person name="Boguslavskiy L."/>
            <person name="Borowsky M."/>
            <person name="Boukhgalter B."/>
            <person name="Brunache A."/>
            <person name="Butler J."/>
            <person name="Calixte N."/>
            <person name="Calvo S."/>
            <person name="Camarata J."/>
            <person name="Campo K."/>
            <person name="Chang J."/>
            <person name="Cheshatsang Y."/>
            <person name="Citroen M."/>
            <person name="Collymore A."/>
            <person name="Considine T."/>
            <person name="Cook A."/>
            <person name="Cooke P."/>
            <person name="Corum B."/>
            <person name="Cuomo C."/>
            <person name="David R."/>
            <person name="Dawoe T."/>
            <person name="Degray S."/>
            <person name="Dodge S."/>
            <person name="Dooley K."/>
            <person name="Dorje P."/>
            <person name="Dorjee K."/>
            <person name="Dorris L."/>
            <person name="Duffey N."/>
            <person name="Dupes A."/>
            <person name="Elkins T."/>
            <person name="Engels R."/>
            <person name="Erickson J."/>
            <person name="Farina A."/>
            <person name="Faro S."/>
            <person name="Ferreira P."/>
            <person name="Fischer H."/>
            <person name="Fitzgerald M."/>
            <person name="Foley K."/>
            <person name="Gage D."/>
            <person name="Galagan J."/>
            <person name="Gearin G."/>
            <person name="Gnerre S."/>
            <person name="Gnirke A."/>
            <person name="Goyette A."/>
            <person name="Graham J."/>
            <person name="Grandbois E."/>
            <person name="Gyaltsen K."/>
            <person name="Hafez N."/>
            <person name="Hagopian D."/>
            <person name="Hagos B."/>
            <person name="Hall J."/>
            <person name="Hatcher B."/>
            <person name="Heller A."/>
            <person name="Higgins H."/>
            <person name="Honan T."/>
            <person name="Horn A."/>
            <person name="Houde N."/>
            <person name="Hughes L."/>
            <person name="Hulme W."/>
            <person name="Husby E."/>
            <person name="Iliev I."/>
            <person name="Jaffe D."/>
            <person name="Jones C."/>
            <person name="Kamal M."/>
            <person name="Kamat A."/>
            <person name="Kamvysselis M."/>
            <person name="Karlsson E."/>
            <person name="Kells C."/>
            <person name="Kieu A."/>
            <person name="Kisner P."/>
            <person name="Kodira C."/>
            <person name="Kulbokas E."/>
            <person name="Labutti K."/>
            <person name="Lama D."/>
            <person name="Landers T."/>
            <person name="Leger J."/>
            <person name="Levine S."/>
            <person name="Lewis D."/>
            <person name="Lewis T."/>
            <person name="Lindblad-toh K."/>
            <person name="Liu X."/>
            <person name="Lokyitsang T."/>
            <person name="Lokyitsang Y."/>
            <person name="Lucien O."/>
            <person name="Lui A."/>
            <person name="Ma L.J."/>
            <person name="Mabbitt R."/>
            <person name="Macdonald J."/>
            <person name="Maclean C."/>
            <person name="Major J."/>
            <person name="Manning J."/>
            <person name="Marabella R."/>
            <person name="Maru K."/>
            <person name="Matthews C."/>
            <person name="Mauceli E."/>
            <person name="Mccarthy M."/>
            <person name="Mcdonough S."/>
            <person name="Mcghee T."/>
            <person name="Meldrim J."/>
            <person name="Meneus L."/>
            <person name="Mesirov J."/>
            <person name="Mihalev A."/>
            <person name="Mihova T."/>
            <person name="Mikkelsen T."/>
            <person name="Mlenga V."/>
            <person name="Moru K."/>
            <person name="Mozes J."/>
            <person name="Mulrain L."/>
            <person name="Munson G."/>
            <person name="Naylor J."/>
            <person name="Newes C."/>
            <person name="Nguyen C."/>
            <person name="Nguyen N."/>
            <person name="Nguyen T."/>
            <person name="Nicol R."/>
            <person name="Nielsen C."/>
            <person name="Nizzari M."/>
            <person name="Norbu C."/>
            <person name="Norbu N."/>
            <person name="O'donnell P."/>
            <person name="Okoawo O."/>
            <person name="O'leary S."/>
            <person name="Omotosho B."/>
            <person name="O'neill K."/>
            <person name="Osman S."/>
            <person name="Parker S."/>
            <person name="Perrin D."/>
            <person name="Phunkhang P."/>
            <person name="Piqani B."/>
            <person name="Purcell S."/>
            <person name="Rachupka T."/>
            <person name="Ramasamy U."/>
            <person name="Rameau R."/>
            <person name="Ray V."/>
            <person name="Raymond C."/>
            <person name="Retta R."/>
            <person name="Richardson S."/>
            <person name="Rise C."/>
            <person name="Rodriguez J."/>
            <person name="Rogers J."/>
            <person name="Rogov P."/>
            <person name="Rutman M."/>
            <person name="Schupbach R."/>
            <person name="Seaman C."/>
            <person name="Settipalli S."/>
            <person name="Sharpe T."/>
            <person name="Sheridan J."/>
            <person name="Sherpa N."/>
            <person name="Shi J."/>
            <person name="Smirnov S."/>
            <person name="Smith C."/>
            <person name="Sougnez C."/>
            <person name="Spencer B."/>
            <person name="Stalker J."/>
            <person name="Stange-thomann N."/>
            <person name="Stavropoulos S."/>
            <person name="Stetson K."/>
            <person name="Stone C."/>
            <person name="Stone S."/>
            <person name="Stubbs M."/>
            <person name="Talamas J."/>
            <person name="Tchuinga P."/>
            <person name="Tenzing P."/>
            <person name="Tesfaye S."/>
            <person name="Theodore J."/>
            <person name="Thoulutsang Y."/>
            <person name="Topham K."/>
            <person name="Towey S."/>
            <person name="Tsamla T."/>
            <person name="Tsomo N."/>
            <person name="Vallee D."/>
            <person name="Vassiliev H."/>
            <person name="Venkataraman V."/>
            <person name="Vinson J."/>
            <person name="Vo A."/>
            <person name="Wade C."/>
            <person name="Wang S."/>
            <person name="Wangchuk T."/>
            <person name="Wangdi T."/>
            <person name="Whittaker C."/>
            <person name="Wilkinson J."/>
            <person name="Wu Y."/>
            <person name="Wyman D."/>
            <person name="Yadav S."/>
            <person name="Yang S."/>
            <person name="Yang X."/>
            <person name="Yeager S."/>
            <person name="Yee E."/>
            <person name="Young G."/>
            <person name="Zainoun J."/>
            <person name="Zembeck L."/>
            <person name="Zimmer A."/>
            <person name="Zody M."/>
            <person name="Lander E."/>
        </authorList>
    </citation>
    <scope>NUCLEOTIDE SEQUENCE [LARGE SCALE GENOMIC DNA]</scope>
</reference>
<evidence type="ECO:0000256" key="3">
    <source>
        <dbReference type="ARBA" id="ARBA00005566"/>
    </source>
</evidence>